<dbReference type="Proteomes" id="UP000800041">
    <property type="component" value="Unassembled WGS sequence"/>
</dbReference>
<feature type="transmembrane region" description="Helical" evidence="1">
    <location>
        <begin position="34"/>
        <end position="55"/>
    </location>
</feature>
<dbReference type="EMBL" id="ML977140">
    <property type="protein sequence ID" value="KAF1991068.1"/>
    <property type="molecule type" value="Genomic_DNA"/>
</dbReference>
<reference evidence="2" key="1">
    <citation type="journal article" date="2020" name="Stud. Mycol.">
        <title>101 Dothideomycetes genomes: a test case for predicting lifestyles and emergence of pathogens.</title>
        <authorList>
            <person name="Haridas S."/>
            <person name="Albert R."/>
            <person name="Binder M."/>
            <person name="Bloem J."/>
            <person name="Labutti K."/>
            <person name="Salamov A."/>
            <person name="Andreopoulos B."/>
            <person name="Baker S."/>
            <person name="Barry K."/>
            <person name="Bills G."/>
            <person name="Bluhm B."/>
            <person name="Cannon C."/>
            <person name="Castanera R."/>
            <person name="Culley D."/>
            <person name="Daum C."/>
            <person name="Ezra D."/>
            <person name="Gonzalez J."/>
            <person name="Henrissat B."/>
            <person name="Kuo A."/>
            <person name="Liang C."/>
            <person name="Lipzen A."/>
            <person name="Lutzoni F."/>
            <person name="Magnuson J."/>
            <person name="Mondo S."/>
            <person name="Nolan M."/>
            <person name="Ohm R."/>
            <person name="Pangilinan J."/>
            <person name="Park H.-J."/>
            <person name="Ramirez L."/>
            <person name="Alfaro M."/>
            <person name="Sun H."/>
            <person name="Tritt A."/>
            <person name="Yoshinaga Y."/>
            <person name="Zwiers L.-H."/>
            <person name="Turgeon B."/>
            <person name="Goodwin S."/>
            <person name="Spatafora J."/>
            <person name="Crous P."/>
            <person name="Grigoriev I."/>
        </authorList>
    </citation>
    <scope>NUCLEOTIDE SEQUENCE</scope>
    <source>
        <strain evidence="2">CBS 113979</strain>
    </source>
</reference>
<proteinExistence type="predicted"/>
<gene>
    <name evidence="2" type="ORF">K402DRAFT_170300</name>
</gene>
<accession>A0A6G1HDQ1</accession>
<keyword evidence="1" id="KW-0812">Transmembrane</keyword>
<keyword evidence="1" id="KW-0472">Membrane</keyword>
<protein>
    <submittedName>
        <fullName evidence="2">Uncharacterized protein</fullName>
    </submittedName>
</protein>
<keyword evidence="1" id="KW-1133">Transmembrane helix</keyword>
<sequence>MERCEFNLRIINGREKQWTVVENQKQVPEPVLRASIRIGVFSFAGFLDFWIFGFWKYTTRQLELRVVRL</sequence>
<evidence type="ECO:0000256" key="1">
    <source>
        <dbReference type="SAM" id="Phobius"/>
    </source>
</evidence>
<dbReference type="AlphaFoldDB" id="A0A6G1HDQ1"/>
<organism evidence="2 3">
    <name type="scientific">Aulographum hederae CBS 113979</name>
    <dbReference type="NCBI Taxonomy" id="1176131"/>
    <lineage>
        <taxon>Eukaryota</taxon>
        <taxon>Fungi</taxon>
        <taxon>Dikarya</taxon>
        <taxon>Ascomycota</taxon>
        <taxon>Pezizomycotina</taxon>
        <taxon>Dothideomycetes</taxon>
        <taxon>Pleosporomycetidae</taxon>
        <taxon>Aulographales</taxon>
        <taxon>Aulographaceae</taxon>
    </lineage>
</organism>
<keyword evidence="3" id="KW-1185">Reference proteome</keyword>
<evidence type="ECO:0000313" key="3">
    <source>
        <dbReference type="Proteomes" id="UP000800041"/>
    </source>
</evidence>
<evidence type="ECO:0000313" key="2">
    <source>
        <dbReference type="EMBL" id="KAF1991068.1"/>
    </source>
</evidence>
<name>A0A6G1HDQ1_9PEZI</name>